<dbReference type="Gene3D" id="3.30.56.110">
    <property type="entry name" value="Protein of unknown function DUF2237"/>
    <property type="match status" value="1"/>
</dbReference>
<dbReference type="Proteomes" id="UP000481861">
    <property type="component" value="Unassembled WGS sequence"/>
</dbReference>
<evidence type="ECO:0000256" key="1">
    <source>
        <dbReference type="SAM" id="MobiDB-lite"/>
    </source>
</evidence>
<dbReference type="PANTHER" id="PTHR37466">
    <property type="entry name" value="SLR1628 PROTEIN"/>
    <property type="match status" value="1"/>
</dbReference>
<accession>A0A7C8M4B7</accession>
<sequence length="159" mass="17069">MSSKNEQTKLDVAQKNVFHKPLIELSSTQSASTDLPATTIKTGFCTDSAPIAATLTNAFLDFSAKSGLDLRQKGVGPGERWCIEAARWKDAMDSKIEDMPRVKLDSTHVKALDSVGMDVLQKFQAGQELGKAHEVPGKSPSLGKVARESSQIGGKEPKA</sequence>
<name>A0A7C8M4B7_9PLEO</name>
<comment type="caution">
    <text evidence="2">The sequence shown here is derived from an EMBL/GenBank/DDBJ whole genome shotgun (WGS) entry which is preliminary data.</text>
</comment>
<evidence type="ECO:0000313" key="2">
    <source>
        <dbReference type="EMBL" id="KAF2868098.1"/>
    </source>
</evidence>
<dbReference type="PANTHER" id="PTHR37466:SF1">
    <property type="entry name" value="SLR1628 PROTEIN"/>
    <property type="match status" value="1"/>
</dbReference>
<reference evidence="2 3" key="1">
    <citation type="submission" date="2020-01" db="EMBL/GenBank/DDBJ databases">
        <authorList>
            <consortium name="DOE Joint Genome Institute"/>
            <person name="Haridas S."/>
            <person name="Albert R."/>
            <person name="Binder M."/>
            <person name="Bloem J."/>
            <person name="Labutti K."/>
            <person name="Salamov A."/>
            <person name="Andreopoulos B."/>
            <person name="Baker S.E."/>
            <person name="Barry K."/>
            <person name="Bills G."/>
            <person name="Bluhm B.H."/>
            <person name="Cannon C."/>
            <person name="Castanera R."/>
            <person name="Culley D.E."/>
            <person name="Daum C."/>
            <person name="Ezra D."/>
            <person name="Gonzalez J.B."/>
            <person name="Henrissat B."/>
            <person name="Kuo A."/>
            <person name="Liang C."/>
            <person name="Lipzen A."/>
            <person name="Lutzoni F."/>
            <person name="Magnuson J."/>
            <person name="Mondo S."/>
            <person name="Nolan M."/>
            <person name="Ohm R."/>
            <person name="Pangilinan J."/>
            <person name="Park H.-J.H."/>
            <person name="Ramirez L."/>
            <person name="Alfaro M."/>
            <person name="Sun H."/>
            <person name="Tritt A."/>
            <person name="Yoshinaga Y."/>
            <person name="Zwiers L.-H.L."/>
            <person name="Turgeon B.G."/>
            <person name="Goodwin S.B."/>
            <person name="Spatafora J.W."/>
            <person name="Crous P.W."/>
            <person name="Grigoriev I.V."/>
        </authorList>
    </citation>
    <scope>NUCLEOTIDE SEQUENCE [LARGE SCALE GENOMIC DNA]</scope>
    <source>
        <strain evidence="2 3">CBS 611.86</strain>
    </source>
</reference>
<proteinExistence type="predicted"/>
<organism evidence="2 3">
    <name type="scientific">Massariosphaeria phaeospora</name>
    <dbReference type="NCBI Taxonomy" id="100035"/>
    <lineage>
        <taxon>Eukaryota</taxon>
        <taxon>Fungi</taxon>
        <taxon>Dikarya</taxon>
        <taxon>Ascomycota</taxon>
        <taxon>Pezizomycotina</taxon>
        <taxon>Dothideomycetes</taxon>
        <taxon>Pleosporomycetidae</taxon>
        <taxon>Pleosporales</taxon>
        <taxon>Pleosporales incertae sedis</taxon>
        <taxon>Massariosphaeria</taxon>
    </lineage>
</organism>
<evidence type="ECO:0000313" key="3">
    <source>
        <dbReference type="Proteomes" id="UP000481861"/>
    </source>
</evidence>
<gene>
    <name evidence="2" type="ORF">BDV95DRAFT_500951</name>
</gene>
<protein>
    <submittedName>
        <fullName evidence="2">Uncharacterized protein</fullName>
    </submittedName>
</protein>
<dbReference type="AlphaFoldDB" id="A0A7C8M4B7"/>
<feature type="region of interest" description="Disordered" evidence="1">
    <location>
        <begin position="129"/>
        <end position="159"/>
    </location>
</feature>
<dbReference type="OrthoDB" id="1517790at2759"/>
<keyword evidence="3" id="KW-1185">Reference proteome</keyword>
<dbReference type="InterPro" id="IPR018714">
    <property type="entry name" value="DUF2237"/>
</dbReference>
<dbReference type="EMBL" id="JAADJZ010000020">
    <property type="protein sequence ID" value="KAF2868098.1"/>
    <property type="molecule type" value="Genomic_DNA"/>
</dbReference>
<dbReference type="Pfam" id="PF09996">
    <property type="entry name" value="DUF2237"/>
    <property type="match status" value="1"/>
</dbReference>